<keyword evidence="1" id="KW-0472">Membrane</keyword>
<organism evidence="2">
    <name type="scientific">marine sediment metagenome</name>
    <dbReference type="NCBI Taxonomy" id="412755"/>
    <lineage>
        <taxon>unclassified sequences</taxon>
        <taxon>metagenomes</taxon>
        <taxon>ecological metagenomes</taxon>
    </lineage>
</organism>
<reference evidence="2" key="1">
    <citation type="journal article" date="2014" name="Front. Microbiol.">
        <title>High frequency of phylogenetically diverse reductive dehalogenase-homologous genes in deep subseafloor sedimentary metagenomes.</title>
        <authorList>
            <person name="Kawai M."/>
            <person name="Futagami T."/>
            <person name="Toyoda A."/>
            <person name="Takaki Y."/>
            <person name="Nishi S."/>
            <person name="Hori S."/>
            <person name="Arai W."/>
            <person name="Tsubouchi T."/>
            <person name="Morono Y."/>
            <person name="Uchiyama I."/>
            <person name="Ito T."/>
            <person name="Fujiyama A."/>
            <person name="Inagaki F."/>
            <person name="Takami H."/>
        </authorList>
    </citation>
    <scope>NUCLEOTIDE SEQUENCE</scope>
    <source>
        <strain evidence="2">Expedition CK06-06</strain>
    </source>
</reference>
<evidence type="ECO:0000256" key="1">
    <source>
        <dbReference type="SAM" id="Phobius"/>
    </source>
</evidence>
<name>X0XX05_9ZZZZ</name>
<proteinExistence type="predicted"/>
<dbReference type="EMBL" id="BARS01046405">
    <property type="protein sequence ID" value="GAG29316.1"/>
    <property type="molecule type" value="Genomic_DNA"/>
</dbReference>
<comment type="caution">
    <text evidence="2">The sequence shown here is derived from an EMBL/GenBank/DDBJ whole genome shotgun (WGS) entry which is preliminary data.</text>
</comment>
<gene>
    <name evidence="2" type="ORF">S01H1_69857</name>
</gene>
<feature type="transmembrane region" description="Helical" evidence="1">
    <location>
        <begin position="6"/>
        <end position="26"/>
    </location>
</feature>
<dbReference type="Pfam" id="PF14584">
    <property type="entry name" value="DUF4446"/>
    <property type="match status" value="1"/>
</dbReference>
<accession>X0XX05</accession>
<dbReference type="InterPro" id="IPR027981">
    <property type="entry name" value="DUF4446"/>
</dbReference>
<sequence length="163" mass="17830">MNTLYLGLGTSVIALLVAIAALLVAWRLRQRQAEITPDTRRLAAQMRGKPVPDALGEVIAHLEDISRRLTTVEQQAQQLADGYGSTVQKVGLTRFDRDEQVRGNLSFALALLDGSDSGVIITSLYSPEGCRTFLRPIHEGKTGHELLPEEKLALARALSRAED</sequence>
<keyword evidence="1" id="KW-0812">Transmembrane</keyword>
<evidence type="ECO:0000313" key="2">
    <source>
        <dbReference type="EMBL" id="GAG29316.1"/>
    </source>
</evidence>
<dbReference type="AlphaFoldDB" id="X0XX05"/>
<keyword evidence="1" id="KW-1133">Transmembrane helix</keyword>
<feature type="non-terminal residue" evidence="2">
    <location>
        <position position="163"/>
    </location>
</feature>
<protein>
    <recommendedName>
        <fullName evidence="3">DUF4446 domain-containing protein</fullName>
    </recommendedName>
</protein>
<evidence type="ECO:0008006" key="3">
    <source>
        <dbReference type="Google" id="ProtNLM"/>
    </source>
</evidence>